<dbReference type="InterPro" id="IPR010982">
    <property type="entry name" value="Lambda_DNA-bd_dom_sf"/>
</dbReference>
<dbReference type="EMBL" id="SNRY01000541">
    <property type="protein sequence ID" value="KAA6339381.1"/>
    <property type="molecule type" value="Genomic_DNA"/>
</dbReference>
<comment type="caution">
    <text evidence="2">The sequence shown here is derived from an EMBL/GenBank/DDBJ whole genome shotgun (WGS) entry which is preliminary data.</text>
</comment>
<name>A0A5J4S2D7_9ZZZZ</name>
<dbReference type="InterPro" id="IPR001387">
    <property type="entry name" value="Cro/C1-type_HTH"/>
</dbReference>
<organism evidence="2">
    <name type="scientific">termite gut metagenome</name>
    <dbReference type="NCBI Taxonomy" id="433724"/>
    <lineage>
        <taxon>unclassified sequences</taxon>
        <taxon>metagenomes</taxon>
        <taxon>organismal metagenomes</taxon>
    </lineage>
</organism>
<protein>
    <recommendedName>
        <fullName evidence="1">HTH cro/C1-type domain-containing protein</fullName>
    </recommendedName>
</protein>
<reference evidence="2" key="1">
    <citation type="submission" date="2019-03" db="EMBL/GenBank/DDBJ databases">
        <title>Single cell metagenomics reveals metabolic interactions within the superorganism composed of flagellate Streblomastix strix and complex community of Bacteroidetes bacteria on its surface.</title>
        <authorList>
            <person name="Treitli S.C."/>
            <person name="Kolisko M."/>
            <person name="Husnik F."/>
            <person name="Keeling P."/>
            <person name="Hampl V."/>
        </authorList>
    </citation>
    <scope>NUCLEOTIDE SEQUENCE</scope>
    <source>
        <strain evidence="2">STM</strain>
    </source>
</reference>
<evidence type="ECO:0000259" key="1">
    <source>
        <dbReference type="PROSITE" id="PS50943"/>
    </source>
</evidence>
<dbReference type="GO" id="GO:0003677">
    <property type="term" value="F:DNA binding"/>
    <property type="evidence" value="ECO:0007669"/>
    <property type="project" value="InterPro"/>
</dbReference>
<accession>A0A5J4S2D7</accession>
<dbReference type="Pfam" id="PF01381">
    <property type="entry name" value="HTH_3"/>
    <property type="match status" value="1"/>
</dbReference>
<dbReference type="AlphaFoldDB" id="A0A5J4S2D7"/>
<proteinExistence type="predicted"/>
<dbReference type="Gene3D" id="1.10.260.40">
    <property type="entry name" value="lambda repressor-like DNA-binding domains"/>
    <property type="match status" value="1"/>
</dbReference>
<dbReference type="PROSITE" id="PS50943">
    <property type="entry name" value="HTH_CROC1"/>
    <property type="match status" value="1"/>
</dbReference>
<evidence type="ECO:0000313" key="2">
    <source>
        <dbReference type="EMBL" id="KAA6339381.1"/>
    </source>
</evidence>
<gene>
    <name evidence="2" type="ORF">EZS27_012685</name>
</gene>
<sequence length="66" mass="7734">MEEINRLKVVLVEKKKTGKWLAEQLGKDPATVSRWCNNHQQPSLEVFDQIAKIMDVDRRELLNKSK</sequence>
<feature type="domain" description="HTH cro/C1-type" evidence="1">
    <location>
        <begin position="21"/>
        <end position="61"/>
    </location>
</feature>
<dbReference type="SUPFAM" id="SSF47413">
    <property type="entry name" value="lambda repressor-like DNA-binding domains"/>
    <property type="match status" value="1"/>
</dbReference>
<dbReference type="CDD" id="cd00093">
    <property type="entry name" value="HTH_XRE"/>
    <property type="match status" value="1"/>
</dbReference>
<dbReference type="SMART" id="SM00530">
    <property type="entry name" value="HTH_XRE"/>
    <property type="match status" value="1"/>
</dbReference>